<protein>
    <recommendedName>
        <fullName evidence="4">Secreted protein</fullName>
    </recommendedName>
</protein>
<dbReference type="AlphaFoldDB" id="H2BTB3"/>
<dbReference type="HOGENOM" id="CLU_106197_0_0_10"/>
<evidence type="ECO:0000313" key="3">
    <source>
        <dbReference type="Proteomes" id="UP000003844"/>
    </source>
</evidence>
<dbReference type="RefSeq" id="WP_006990018.1">
    <property type="nucleotide sequence ID" value="NZ_JH594606.1"/>
</dbReference>
<accession>H2BTB3</accession>
<sequence length="198" mass="22053">MKYYFLFGFIIAAATGMAQDTNIEIPPPEIQIKTALLAAPADKRSEAMVYGYNSKGQMQVLQEGTNNLVCIADDPNREGVNVSCYNKKLEPFMARGRALTAEGKSEMEKREIRKQEAESGILQLTDTPSMVYILSGSEENYDQTTGDLIDGKFRYVIYMPYATTESTGLPSKPEVPGMPWLMDPGTHRAHIMITPENK</sequence>
<keyword evidence="1" id="KW-0732">Signal</keyword>
<keyword evidence="3" id="KW-1185">Reference proteome</keyword>
<feature type="signal peptide" evidence="1">
    <location>
        <begin position="1"/>
        <end position="18"/>
    </location>
</feature>
<gene>
    <name evidence="2" type="ORF">Gilli_3103</name>
</gene>
<reference evidence="3" key="1">
    <citation type="journal article" date="2012" name="Stand. Genomic Sci.">
        <title>Genome sequence of the Antarctic rhodopsins-containing flavobacterium Gillisia limnaea type strain (R-8282(T)).</title>
        <authorList>
            <person name="Riedel T."/>
            <person name="Held B."/>
            <person name="Nolan M."/>
            <person name="Lucas S."/>
            <person name="Lapidus A."/>
            <person name="Tice H."/>
            <person name="Del Rio T.G."/>
            <person name="Cheng J.F."/>
            <person name="Han C."/>
            <person name="Tapia R."/>
            <person name="Goodwin L.A."/>
            <person name="Pitluck S."/>
            <person name="Liolios K."/>
            <person name="Mavromatis K."/>
            <person name="Pagani I."/>
            <person name="Ivanova N."/>
            <person name="Mikhailova N."/>
            <person name="Pati A."/>
            <person name="Chen A."/>
            <person name="Palaniappan K."/>
            <person name="Land M."/>
            <person name="Rohde M."/>
            <person name="Tindall B.J."/>
            <person name="Detter J.C."/>
            <person name="Goker M."/>
            <person name="Bristow J."/>
            <person name="Eisen J.A."/>
            <person name="Markowitz V."/>
            <person name="Hugenholtz P."/>
            <person name="Kyrpides N.C."/>
            <person name="Klenk H.P."/>
            <person name="Woyke T."/>
        </authorList>
    </citation>
    <scope>NUCLEOTIDE SEQUENCE [LARGE SCALE GENOMIC DNA]</scope>
    <source>
        <strain evidence="3">DSM 15749 / LMG 21470 / R-8282</strain>
    </source>
</reference>
<feature type="chain" id="PRO_5003559954" description="Secreted protein" evidence="1">
    <location>
        <begin position="19"/>
        <end position="198"/>
    </location>
</feature>
<organism evidence="2 3">
    <name type="scientific">Gillisia limnaea (strain DSM 15749 / LMG 21470 / R-8282)</name>
    <dbReference type="NCBI Taxonomy" id="865937"/>
    <lineage>
        <taxon>Bacteria</taxon>
        <taxon>Pseudomonadati</taxon>
        <taxon>Bacteroidota</taxon>
        <taxon>Flavobacteriia</taxon>
        <taxon>Flavobacteriales</taxon>
        <taxon>Flavobacteriaceae</taxon>
        <taxon>Gillisia</taxon>
    </lineage>
</organism>
<evidence type="ECO:0000313" key="2">
    <source>
        <dbReference type="EMBL" id="EHQ03712.1"/>
    </source>
</evidence>
<dbReference type="eggNOG" id="ENOG502ZBNJ">
    <property type="taxonomic scope" value="Bacteria"/>
</dbReference>
<evidence type="ECO:0008006" key="4">
    <source>
        <dbReference type="Google" id="ProtNLM"/>
    </source>
</evidence>
<dbReference type="STRING" id="865937.Gilli_3103"/>
<name>H2BTB3_GILLR</name>
<proteinExistence type="predicted"/>
<dbReference type="Proteomes" id="UP000003844">
    <property type="component" value="Unassembled WGS sequence"/>
</dbReference>
<dbReference type="EMBL" id="JH594606">
    <property type="protein sequence ID" value="EHQ03712.1"/>
    <property type="molecule type" value="Genomic_DNA"/>
</dbReference>
<evidence type="ECO:0000256" key="1">
    <source>
        <dbReference type="SAM" id="SignalP"/>
    </source>
</evidence>
<dbReference type="OrthoDB" id="9793669at2"/>